<reference evidence="1" key="1">
    <citation type="submission" date="2020-04" db="EMBL/GenBank/DDBJ databases">
        <authorList>
            <person name="Zhang T."/>
        </authorList>
    </citation>
    <scope>NUCLEOTIDE SEQUENCE</scope>
    <source>
        <strain evidence="1">HKST-UBA15</strain>
    </source>
</reference>
<dbReference type="PIRSF" id="PIRSF019169">
    <property type="entry name" value="PilM"/>
    <property type="match status" value="1"/>
</dbReference>
<gene>
    <name evidence="1" type="primary">pilM</name>
    <name evidence="1" type="ORF">KC675_01920</name>
</gene>
<evidence type="ECO:0000313" key="2">
    <source>
        <dbReference type="Proteomes" id="UP000745577"/>
    </source>
</evidence>
<dbReference type="PANTHER" id="PTHR32432:SF3">
    <property type="entry name" value="ETHANOLAMINE UTILIZATION PROTEIN EUTJ"/>
    <property type="match status" value="1"/>
</dbReference>
<accession>A0A955I6E5</accession>
<dbReference type="Gene3D" id="3.30.420.40">
    <property type="match status" value="2"/>
</dbReference>
<dbReference type="PANTHER" id="PTHR32432">
    <property type="entry name" value="CELL DIVISION PROTEIN FTSA-RELATED"/>
    <property type="match status" value="1"/>
</dbReference>
<sequence>MKLPEFFGLDIGNHSLKIAQVKYLGADTAQLLKLARADIVGGILNNNDIPNLAKEIKNLKETAGISTKKVVIALPESSIFSRLILLPDVDESKLEQAIYYEAKQYLPVSIDEVQLEWVQVNKSERDGKTFVQWLIVAAPKKVVAKYMEVMDLAGLEVIAVETETIATARAYTYNTFFNEGVLVMDFGGTNTDISVIMGKNVIFSQSIGTGSDVLTKALMSEFNLDILQAEQYKRTYGLLREQAEGKIAGALEPMMKIITNEINKTINYFREHLSENTPKQIYIVGDGANLPGLAQYLTQVMGVPAQVVDPVMSLKVDDRMKAEISQISTTGFSVALGLALKTE</sequence>
<protein>
    <submittedName>
        <fullName evidence="1">Type IV pilus assembly protein PilM</fullName>
    </submittedName>
</protein>
<evidence type="ECO:0000313" key="1">
    <source>
        <dbReference type="EMBL" id="MCA9379915.1"/>
    </source>
</evidence>
<organism evidence="1 2">
    <name type="scientific">Candidatus Dojkabacteria bacterium</name>
    <dbReference type="NCBI Taxonomy" id="2099670"/>
    <lineage>
        <taxon>Bacteria</taxon>
        <taxon>Candidatus Dojkabacteria</taxon>
    </lineage>
</organism>
<comment type="caution">
    <text evidence="1">The sequence shown here is derived from an EMBL/GenBank/DDBJ whole genome shotgun (WGS) entry which is preliminary data.</text>
</comment>
<dbReference type="AlphaFoldDB" id="A0A955I6E5"/>
<dbReference type="NCBIfam" id="TIGR01175">
    <property type="entry name" value="pilM"/>
    <property type="match status" value="1"/>
</dbReference>
<dbReference type="Pfam" id="PF11104">
    <property type="entry name" value="PilM_2"/>
    <property type="match status" value="1"/>
</dbReference>
<reference evidence="1" key="2">
    <citation type="journal article" date="2021" name="Microbiome">
        <title>Successional dynamics and alternative stable states in a saline activated sludge microbial community over 9 years.</title>
        <authorList>
            <person name="Wang Y."/>
            <person name="Ye J."/>
            <person name="Ju F."/>
            <person name="Liu L."/>
            <person name="Boyd J.A."/>
            <person name="Deng Y."/>
            <person name="Parks D.H."/>
            <person name="Jiang X."/>
            <person name="Yin X."/>
            <person name="Woodcroft B.J."/>
            <person name="Tyson G.W."/>
            <person name="Hugenholtz P."/>
            <person name="Polz M.F."/>
            <person name="Zhang T."/>
        </authorList>
    </citation>
    <scope>NUCLEOTIDE SEQUENCE</scope>
    <source>
        <strain evidence="1">HKST-UBA15</strain>
    </source>
</reference>
<name>A0A955I6E5_9BACT</name>
<dbReference type="Proteomes" id="UP000745577">
    <property type="component" value="Unassembled WGS sequence"/>
</dbReference>
<dbReference type="Gene3D" id="3.30.1490.300">
    <property type="match status" value="1"/>
</dbReference>
<dbReference type="InterPro" id="IPR043129">
    <property type="entry name" value="ATPase_NBD"/>
</dbReference>
<dbReference type="SUPFAM" id="SSF53067">
    <property type="entry name" value="Actin-like ATPase domain"/>
    <property type="match status" value="2"/>
</dbReference>
<dbReference type="InterPro" id="IPR005883">
    <property type="entry name" value="PilM"/>
</dbReference>
<dbReference type="CDD" id="cd24049">
    <property type="entry name" value="ASKHA_NBD_PilM"/>
    <property type="match status" value="1"/>
</dbReference>
<dbReference type="InterPro" id="IPR050696">
    <property type="entry name" value="FtsA/MreB"/>
</dbReference>
<proteinExistence type="predicted"/>
<dbReference type="EMBL" id="JAGQLL010000017">
    <property type="protein sequence ID" value="MCA9379915.1"/>
    <property type="molecule type" value="Genomic_DNA"/>
</dbReference>